<dbReference type="KEGG" id="asag:FGM00_08925"/>
<protein>
    <submittedName>
        <fullName evidence="2">Uncharacterized protein</fullName>
    </submittedName>
</protein>
<feature type="chain" id="PRO_5023072656" evidence="1">
    <location>
        <begin position="21"/>
        <end position="133"/>
    </location>
</feature>
<gene>
    <name evidence="2" type="ORF">FGM00_08925</name>
</gene>
<dbReference type="RefSeq" id="WP_138852572.1">
    <property type="nucleotide sequence ID" value="NZ_CP040710.1"/>
</dbReference>
<name>A0A5B7SNT1_9FLAO</name>
<organism evidence="2 3">
    <name type="scientific">Aggregatimonas sangjinii</name>
    <dbReference type="NCBI Taxonomy" id="2583587"/>
    <lineage>
        <taxon>Bacteria</taxon>
        <taxon>Pseudomonadati</taxon>
        <taxon>Bacteroidota</taxon>
        <taxon>Flavobacteriia</taxon>
        <taxon>Flavobacteriales</taxon>
        <taxon>Flavobacteriaceae</taxon>
        <taxon>Aggregatimonas</taxon>
    </lineage>
</organism>
<dbReference type="PROSITE" id="PS51257">
    <property type="entry name" value="PROKAR_LIPOPROTEIN"/>
    <property type="match status" value="1"/>
</dbReference>
<proteinExistence type="predicted"/>
<dbReference type="Proteomes" id="UP000310017">
    <property type="component" value="Chromosome"/>
</dbReference>
<feature type="signal peptide" evidence="1">
    <location>
        <begin position="1"/>
        <end position="20"/>
    </location>
</feature>
<dbReference type="AlphaFoldDB" id="A0A5B7SNT1"/>
<reference evidence="2 3" key="1">
    <citation type="submission" date="2019-05" db="EMBL/GenBank/DDBJ databases">
        <title>Genome sequencing of F202Z8.</title>
        <authorList>
            <person name="Kwon Y.M."/>
        </authorList>
    </citation>
    <scope>NUCLEOTIDE SEQUENCE [LARGE SCALE GENOMIC DNA]</scope>
    <source>
        <strain evidence="2 3">F202Z8</strain>
    </source>
</reference>
<evidence type="ECO:0000256" key="1">
    <source>
        <dbReference type="SAM" id="SignalP"/>
    </source>
</evidence>
<keyword evidence="1" id="KW-0732">Signal</keyword>
<sequence length="133" mass="15653">MKTNPYIILTLILLSLTSCMEEIKNCEQTTNRNILVLNKTPHKKTTARTAKIDDQVFLNNMCTVLFKYRKRLSDVKIRNSQGFLEVIFEENKDYYFLMIYTENDGTVFRMSTNTYYQNDSLVNLLESKVMLPD</sequence>
<evidence type="ECO:0000313" key="2">
    <source>
        <dbReference type="EMBL" id="QCX00226.1"/>
    </source>
</evidence>
<evidence type="ECO:0000313" key="3">
    <source>
        <dbReference type="Proteomes" id="UP000310017"/>
    </source>
</evidence>
<dbReference type="EMBL" id="CP040710">
    <property type="protein sequence ID" value="QCX00226.1"/>
    <property type="molecule type" value="Genomic_DNA"/>
</dbReference>
<keyword evidence="3" id="KW-1185">Reference proteome</keyword>
<accession>A0A5B7SNT1</accession>